<dbReference type="EMBL" id="KN825631">
    <property type="protein sequence ID" value="KIK82400.1"/>
    <property type="molecule type" value="Genomic_DNA"/>
</dbReference>
<dbReference type="InParanoid" id="A0A0D0DRL9"/>
<dbReference type="Proteomes" id="UP000054538">
    <property type="component" value="Unassembled WGS sequence"/>
</dbReference>
<proteinExistence type="predicted"/>
<dbReference type="HOGENOM" id="CLU_1938841_0_0_1"/>
<feature type="region of interest" description="Disordered" evidence="1">
    <location>
        <begin position="61"/>
        <end position="82"/>
    </location>
</feature>
<dbReference type="AlphaFoldDB" id="A0A0D0DRL9"/>
<evidence type="ECO:0000313" key="2">
    <source>
        <dbReference type="EMBL" id="KIK82400.1"/>
    </source>
</evidence>
<keyword evidence="3" id="KW-1185">Reference proteome</keyword>
<accession>A0A0D0DRL9</accession>
<reference evidence="2 3" key="1">
    <citation type="submission" date="2014-04" db="EMBL/GenBank/DDBJ databases">
        <authorList>
            <consortium name="DOE Joint Genome Institute"/>
            <person name="Kuo A."/>
            <person name="Kohler A."/>
            <person name="Jargeat P."/>
            <person name="Nagy L.G."/>
            <person name="Floudas D."/>
            <person name="Copeland A."/>
            <person name="Barry K.W."/>
            <person name="Cichocki N."/>
            <person name="Veneault-Fourrey C."/>
            <person name="LaButti K."/>
            <person name="Lindquist E.A."/>
            <person name="Lipzen A."/>
            <person name="Lundell T."/>
            <person name="Morin E."/>
            <person name="Murat C."/>
            <person name="Sun H."/>
            <person name="Tunlid A."/>
            <person name="Henrissat B."/>
            <person name="Grigoriev I.V."/>
            <person name="Hibbett D.S."/>
            <person name="Martin F."/>
            <person name="Nordberg H.P."/>
            <person name="Cantor M.N."/>
            <person name="Hua S.X."/>
        </authorList>
    </citation>
    <scope>NUCLEOTIDE SEQUENCE [LARGE SCALE GENOMIC DNA]</scope>
    <source>
        <strain evidence="2 3">Ve08.2h10</strain>
    </source>
</reference>
<evidence type="ECO:0000313" key="3">
    <source>
        <dbReference type="Proteomes" id="UP000054538"/>
    </source>
</evidence>
<protein>
    <submittedName>
        <fullName evidence="2">Uncharacterized protein</fullName>
    </submittedName>
</protein>
<evidence type="ECO:0000256" key="1">
    <source>
        <dbReference type="SAM" id="MobiDB-lite"/>
    </source>
</evidence>
<feature type="region of interest" description="Disordered" evidence="1">
    <location>
        <begin position="96"/>
        <end position="130"/>
    </location>
</feature>
<sequence length="130" mass="13295">MAADGACVACAGIVVPAVIQLPSSSASNLVSTRPESQLALLDASPVSFVLPPSSSFWLPASPSTSLDLSLSPPLPPGSSTQLKAFLSTGSTLDVPLTSPLHPRAPSSSSSGYVGSLRWRSSPSRRAHRIS</sequence>
<name>A0A0D0DRL9_9AGAM</name>
<reference evidence="3" key="2">
    <citation type="submission" date="2015-01" db="EMBL/GenBank/DDBJ databases">
        <title>Evolutionary Origins and Diversification of the Mycorrhizal Mutualists.</title>
        <authorList>
            <consortium name="DOE Joint Genome Institute"/>
            <consortium name="Mycorrhizal Genomics Consortium"/>
            <person name="Kohler A."/>
            <person name="Kuo A."/>
            <person name="Nagy L.G."/>
            <person name="Floudas D."/>
            <person name="Copeland A."/>
            <person name="Barry K.W."/>
            <person name="Cichocki N."/>
            <person name="Veneault-Fourrey C."/>
            <person name="LaButti K."/>
            <person name="Lindquist E.A."/>
            <person name="Lipzen A."/>
            <person name="Lundell T."/>
            <person name="Morin E."/>
            <person name="Murat C."/>
            <person name="Riley R."/>
            <person name="Ohm R."/>
            <person name="Sun H."/>
            <person name="Tunlid A."/>
            <person name="Henrissat B."/>
            <person name="Grigoriev I.V."/>
            <person name="Hibbett D.S."/>
            <person name="Martin F."/>
        </authorList>
    </citation>
    <scope>NUCLEOTIDE SEQUENCE [LARGE SCALE GENOMIC DNA]</scope>
    <source>
        <strain evidence="3">Ve08.2h10</strain>
    </source>
</reference>
<gene>
    <name evidence="2" type="ORF">PAXRUDRAFT_832237</name>
</gene>
<organism evidence="2 3">
    <name type="scientific">Paxillus rubicundulus Ve08.2h10</name>
    <dbReference type="NCBI Taxonomy" id="930991"/>
    <lineage>
        <taxon>Eukaryota</taxon>
        <taxon>Fungi</taxon>
        <taxon>Dikarya</taxon>
        <taxon>Basidiomycota</taxon>
        <taxon>Agaricomycotina</taxon>
        <taxon>Agaricomycetes</taxon>
        <taxon>Agaricomycetidae</taxon>
        <taxon>Boletales</taxon>
        <taxon>Paxilineae</taxon>
        <taxon>Paxillaceae</taxon>
        <taxon>Paxillus</taxon>
    </lineage>
</organism>